<feature type="transmembrane region" description="Helical" evidence="1">
    <location>
        <begin position="102"/>
        <end position="128"/>
    </location>
</feature>
<accession>A0A7Y9XAA8</accession>
<keyword evidence="1" id="KW-1133">Transmembrane helix</keyword>
<evidence type="ECO:0000313" key="3">
    <source>
        <dbReference type="Proteomes" id="UP000584931"/>
    </source>
</evidence>
<dbReference type="EMBL" id="JACCHL010000001">
    <property type="protein sequence ID" value="NYH51968.1"/>
    <property type="molecule type" value="Genomic_DNA"/>
</dbReference>
<comment type="caution">
    <text evidence="2">The sequence shown here is derived from an EMBL/GenBank/DDBJ whole genome shotgun (WGS) entry which is preliminary data.</text>
</comment>
<evidence type="ECO:0000313" key="2">
    <source>
        <dbReference type="EMBL" id="NYH51968.1"/>
    </source>
</evidence>
<dbReference type="Proteomes" id="UP000584931">
    <property type="component" value="Unassembled WGS sequence"/>
</dbReference>
<evidence type="ECO:0000256" key="1">
    <source>
        <dbReference type="SAM" id="Phobius"/>
    </source>
</evidence>
<feature type="transmembrane region" description="Helical" evidence="1">
    <location>
        <begin position="56"/>
        <end position="75"/>
    </location>
</feature>
<dbReference type="Pfam" id="PF12730">
    <property type="entry name" value="ABC2_membrane_4"/>
    <property type="match status" value="1"/>
</dbReference>
<keyword evidence="1" id="KW-0812">Transmembrane</keyword>
<gene>
    <name evidence="2" type="ORF">HNR06_001557</name>
</gene>
<evidence type="ECO:0008006" key="4">
    <source>
        <dbReference type="Google" id="ProtNLM"/>
    </source>
</evidence>
<organism evidence="2 3">
    <name type="scientific">Nocardiopsis sinuspersici</name>
    <dbReference type="NCBI Taxonomy" id="501010"/>
    <lineage>
        <taxon>Bacteria</taxon>
        <taxon>Bacillati</taxon>
        <taxon>Actinomycetota</taxon>
        <taxon>Actinomycetes</taxon>
        <taxon>Streptosporangiales</taxon>
        <taxon>Nocardiopsidaceae</taxon>
        <taxon>Nocardiopsis</taxon>
    </lineage>
</organism>
<proteinExistence type="predicted"/>
<protein>
    <recommendedName>
        <fullName evidence="4">Lantibiotic ABC transporter permease</fullName>
    </recommendedName>
</protein>
<feature type="transmembrane region" description="Helical" evidence="1">
    <location>
        <begin position="166"/>
        <end position="187"/>
    </location>
</feature>
<keyword evidence="1" id="KW-0472">Membrane</keyword>
<reference evidence="2 3" key="1">
    <citation type="submission" date="2020-07" db="EMBL/GenBank/DDBJ databases">
        <title>Sequencing the genomes of 1000 actinobacteria strains.</title>
        <authorList>
            <person name="Klenk H.-P."/>
        </authorList>
    </citation>
    <scope>NUCLEOTIDE SEQUENCE [LARGE SCALE GENOMIC DNA]</scope>
    <source>
        <strain evidence="2 3">DSM 45278</strain>
    </source>
</reference>
<sequence>MRRMVLAELTKLRRSALWIVAVVLPLLAVVTGSVNYGGNTETLSVGWASYWSQVVIFYGMLFMSMGIAVMASAAWRMEHRGHNWNLLMATPARALSVIGAKLAALALVVAVMQLVLLVLVVLTGRFVLGLDGWPHWHSGAAALLGVVAALPVIALQSLLSMLVRSFAAPVALGLLGCVAGVGVLYSGGGGAVSHLLPQALVTTALSLGSTAVADAGAVDLPAAAAVVLSAASLTLVLWGLAAAVLSRRNVR</sequence>
<feature type="transmembrane region" description="Helical" evidence="1">
    <location>
        <begin position="222"/>
        <end position="245"/>
    </location>
</feature>
<dbReference type="AlphaFoldDB" id="A0A7Y9XAA8"/>
<feature type="transmembrane region" description="Helical" evidence="1">
    <location>
        <begin position="140"/>
        <end position="159"/>
    </location>
</feature>
<dbReference type="CDD" id="cd21809">
    <property type="entry name" value="ABC-2_lan_permease-like"/>
    <property type="match status" value="1"/>
</dbReference>
<name>A0A7Y9XAA8_9ACTN</name>